<protein>
    <submittedName>
        <fullName evidence="2">ClpXP protease specificity-enhancing factor</fullName>
    </submittedName>
</protein>
<dbReference type="PANTHER" id="PTHR37486">
    <property type="entry name" value="STRINGENT STARVATION PROTEIN B"/>
    <property type="match status" value="1"/>
</dbReference>
<dbReference type="GO" id="GO:0008233">
    <property type="term" value="F:peptidase activity"/>
    <property type="evidence" value="ECO:0007669"/>
    <property type="project" value="UniProtKB-KW"/>
</dbReference>
<accession>A0A853G2D5</accession>
<name>A0A853G2D5_9BURK</name>
<reference evidence="2 3" key="1">
    <citation type="submission" date="2020-07" db="EMBL/GenBank/DDBJ databases">
        <title>Taxonomic revisions and descriptions of new bacterial species based on genomic comparisons in the high-G+C-content subgroup of the family Alcaligenaceae.</title>
        <authorList>
            <person name="Szabo A."/>
            <person name="Felfoldi T."/>
        </authorList>
    </citation>
    <scope>NUCLEOTIDE SEQUENCE [LARGE SCALE GENOMIC DNA]</scope>
    <source>
        <strain evidence="2 3">LMG 24012</strain>
    </source>
</reference>
<dbReference type="GO" id="GO:0005840">
    <property type="term" value="C:ribosome"/>
    <property type="evidence" value="ECO:0007669"/>
    <property type="project" value="TreeGrafter"/>
</dbReference>
<dbReference type="RefSeq" id="WP_180158176.1">
    <property type="nucleotide sequence ID" value="NZ_JACCEM010000012.1"/>
</dbReference>
<keyword evidence="3" id="KW-1185">Reference proteome</keyword>
<gene>
    <name evidence="2" type="ORF">H0A72_19470</name>
</gene>
<dbReference type="InterPro" id="IPR036760">
    <property type="entry name" value="SspB-like_sf"/>
</dbReference>
<keyword evidence="2" id="KW-0645">Protease</keyword>
<dbReference type="PIRSF" id="PIRSF005276">
    <property type="entry name" value="SspB"/>
    <property type="match status" value="1"/>
</dbReference>
<dbReference type="Proteomes" id="UP000559809">
    <property type="component" value="Unassembled WGS sequence"/>
</dbReference>
<dbReference type="InterPro" id="IPR007481">
    <property type="entry name" value="SspB"/>
</dbReference>
<dbReference type="GO" id="GO:0045732">
    <property type="term" value="P:positive regulation of protein catabolic process"/>
    <property type="evidence" value="ECO:0007669"/>
    <property type="project" value="TreeGrafter"/>
</dbReference>
<organism evidence="2 3">
    <name type="scientific">Parapusillimonas granuli</name>
    <dbReference type="NCBI Taxonomy" id="380911"/>
    <lineage>
        <taxon>Bacteria</taxon>
        <taxon>Pseudomonadati</taxon>
        <taxon>Pseudomonadota</taxon>
        <taxon>Betaproteobacteria</taxon>
        <taxon>Burkholderiales</taxon>
        <taxon>Alcaligenaceae</taxon>
        <taxon>Parapusillimonas</taxon>
    </lineage>
</organism>
<dbReference type="GO" id="GO:0005829">
    <property type="term" value="C:cytosol"/>
    <property type="evidence" value="ECO:0007669"/>
    <property type="project" value="TreeGrafter"/>
</dbReference>
<feature type="region of interest" description="Disordered" evidence="1">
    <location>
        <begin position="100"/>
        <end position="152"/>
    </location>
</feature>
<dbReference type="GO" id="GO:0006508">
    <property type="term" value="P:proteolysis"/>
    <property type="evidence" value="ECO:0007669"/>
    <property type="project" value="UniProtKB-KW"/>
</dbReference>
<dbReference type="Pfam" id="PF04386">
    <property type="entry name" value="SspB"/>
    <property type="match status" value="1"/>
</dbReference>
<evidence type="ECO:0000313" key="3">
    <source>
        <dbReference type="Proteomes" id="UP000559809"/>
    </source>
</evidence>
<dbReference type="PANTHER" id="PTHR37486:SF1">
    <property type="entry name" value="STRINGENT STARVATION PROTEIN B"/>
    <property type="match status" value="1"/>
</dbReference>
<dbReference type="NCBIfam" id="NF008769">
    <property type="entry name" value="PRK11798.2-5"/>
    <property type="match status" value="1"/>
</dbReference>
<keyword evidence="2" id="KW-0378">Hydrolase</keyword>
<dbReference type="Gene3D" id="2.30.30.220">
    <property type="entry name" value="SspB-like"/>
    <property type="match status" value="1"/>
</dbReference>
<dbReference type="SUPFAM" id="SSF101738">
    <property type="entry name" value="SspB-like"/>
    <property type="match status" value="1"/>
</dbReference>
<proteinExistence type="predicted"/>
<dbReference type="AlphaFoldDB" id="A0A853G2D5"/>
<sequence>MQESSTKPYLIRALHEWCTDNGYTPHIVVTVDANTVVPPAHIHDGQITLNIGTLATNRLTLGNDYIEFQTRFGGVTEQIYVPVAAVSAIYARETGAGMGFDVAESQPYPGSDSDADASAPGPGPQAVPDSGSGGSSPPDGTPPKPPRLTVVK</sequence>
<evidence type="ECO:0000313" key="2">
    <source>
        <dbReference type="EMBL" id="NYT51498.1"/>
    </source>
</evidence>
<evidence type="ECO:0000256" key="1">
    <source>
        <dbReference type="SAM" id="MobiDB-lite"/>
    </source>
</evidence>
<comment type="caution">
    <text evidence="2">The sequence shown here is derived from an EMBL/GenBank/DDBJ whole genome shotgun (WGS) entry which is preliminary data.</text>
</comment>
<dbReference type="EMBL" id="JACCEM010000012">
    <property type="protein sequence ID" value="NYT51498.1"/>
    <property type="molecule type" value="Genomic_DNA"/>
</dbReference>